<keyword evidence="2" id="KW-0479">Metal-binding</keyword>
<dbReference type="FunFam" id="3.90.850.10:FF:000002">
    <property type="entry name" value="2-hydroxyhepta-2,4-diene-1,7-dioate isomerase"/>
    <property type="match status" value="1"/>
</dbReference>
<dbReference type="OrthoDB" id="9805307at2"/>
<protein>
    <submittedName>
        <fullName evidence="4">2-hydroxyhepta-2,4-diene-1,7-dioate isomerase</fullName>
    </submittedName>
</protein>
<gene>
    <name evidence="4" type="ORF">BOX37_19980</name>
</gene>
<dbReference type="Proteomes" id="UP000183810">
    <property type="component" value="Chromosome"/>
</dbReference>
<proteinExistence type="inferred from homology"/>
<organism evidence="4 5">
    <name type="scientific">Nocardia mangyaensis</name>
    <dbReference type="NCBI Taxonomy" id="2213200"/>
    <lineage>
        <taxon>Bacteria</taxon>
        <taxon>Bacillati</taxon>
        <taxon>Actinomycetota</taxon>
        <taxon>Actinomycetes</taxon>
        <taxon>Mycobacteriales</taxon>
        <taxon>Nocardiaceae</taxon>
        <taxon>Nocardia</taxon>
    </lineage>
</organism>
<sequence length="277" mass="30174">MAYMTYEHRGARRVGEVQGSALVPLRGLTEIGPETTVEALAEAERDTGGRVEIDAVRLLPVVPNPSKVFCVGLNYREHVTETKRELPTYPVLFPKFADSLLGAYDDIVLPSESTQVDYEGELAVIIGRPGRRIAEADAGEHILGYSTANDITMRDFQYKTHQWMQGKAWQASTPLGPSLVTPTEVDLSTAGIRTVLNGEKVQESDLSMLIFSIPRLIAEISTFTTLAPGDVILTGTPGGVGYRRDPQLFLHDGDQVSVEIDGVGVVRNLVRSEVVPA</sequence>
<feature type="domain" description="Fumarylacetoacetase-like C-terminal" evidence="3">
    <location>
        <begin position="67"/>
        <end position="270"/>
    </location>
</feature>
<dbReference type="InterPro" id="IPR051121">
    <property type="entry name" value="FAH"/>
</dbReference>
<evidence type="ECO:0000259" key="3">
    <source>
        <dbReference type="Pfam" id="PF01557"/>
    </source>
</evidence>
<comment type="similarity">
    <text evidence="1">Belongs to the FAH family.</text>
</comment>
<name>A0A1J0VV28_9NOCA</name>
<dbReference type="Pfam" id="PF01557">
    <property type="entry name" value="FAA_hydrolase"/>
    <property type="match status" value="1"/>
</dbReference>
<evidence type="ECO:0000256" key="1">
    <source>
        <dbReference type="ARBA" id="ARBA00010211"/>
    </source>
</evidence>
<evidence type="ECO:0000256" key="2">
    <source>
        <dbReference type="ARBA" id="ARBA00022723"/>
    </source>
</evidence>
<dbReference type="GO" id="GO:0019752">
    <property type="term" value="P:carboxylic acid metabolic process"/>
    <property type="evidence" value="ECO:0007669"/>
    <property type="project" value="UniProtKB-ARBA"/>
</dbReference>
<dbReference type="KEGG" id="nsl:BOX37_19980"/>
<dbReference type="EMBL" id="CP018082">
    <property type="protein sequence ID" value="APE35850.1"/>
    <property type="molecule type" value="Genomic_DNA"/>
</dbReference>
<dbReference type="SUPFAM" id="SSF56529">
    <property type="entry name" value="FAH"/>
    <property type="match status" value="1"/>
</dbReference>
<dbReference type="Gene3D" id="3.90.850.10">
    <property type="entry name" value="Fumarylacetoacetase-like, C-terminal domain"/>
    <property type="match status" value="1"/>
</dbReference>
<keyword evidence="5" id="KW-1185">Reference proteome</keyword>
<keyword evidence="4" id="KW-0413">Isomerase</keyword>
<dbReference type="InterPro" id="IPR036663">
    <property type="entry name" value="Fumarylacetoacetase_C_sf"/>
</dbReference>
<dbReference type="RefSeq" id="WP_071929038.1">
    <property type="nucleotide sequence ID" value="NZ_CP018082.1"/>
</dbReference>
<evidence type="ECO:0000313" key="4">
    <source>
        <dbReference type="EMBL" id="APE35850.1"/>
    </source>
</evidence>
<dbReference type="PANTHER" id="PTHR42796:SF4">
    <property type="entry name" value="FUMARYLACETOACETATE HYDROLASE DOMAIN-CONTAINING PROTEIN 2A"/>
    <property type="match status" value="1"/>
</dbReference>
<dbReference type="GO" id="GO:0046872">
    <property type="term" value="F:metal ion binding"/>
    <property type="evidence" value="ECO:0007669"/>
    <property type="project" value="UniProtKB-KW"/>
</dbReference>
<dbReference type="GO" id="GO:0016853">
    <property type="term" value="F:isomerase activity"/>
    <property type="evidence" value="ECO:0007669"/>
    <property type="project" value="UniProtKB-KW"/>
</dbReference>
<dbReference type="PANTHER" id="PTHR42796">
    <property type="entry name" value="FUMARYLACETOACETATE HYDROLASE DOMAIN-CONTAINING PROTEIN 2A-RELATED"/>
    <property type="match status" value="1"/>
</dbReference>
<accession>A0A1J0VV28</accession>
<dbReference type="AlphaFoldDB" id="A0A1J0VV28"/>
<reference evidence="4" key="1">
    <citation type="submission" date="2016-11" db="EMBL/GenBank/DDBJ databases">
        <authorList>
            <person name="Jaros S."/>
            <person name="Januszkiewicz K."/>
            <person name="Wedrychowicz H."/>
        </authorList>
    </citation>
    <scope>NUCLEOTIDE SEQUENCE [LARGE SCALE GENOMIC DNA]</scope>
    <source>
        <strain evidence="4">Y48</strain>
    </source>
</reference>
<dbReference type="InterPro" id="IPR011234">
    <property type="entry name" value="Fumarylacetoacetase-like_C"/>
</dbReference>
<evidence type="ECO:0000313" key="5">
    <source>
        <dbReference type="Proteomes" id="UP000183810"/>
    </source>
</evidence>